<dbReference type="EMBL" id="CP069103">
    <property type="protein sequence ID" value="QSS52654.1"/>
    <property type="molecule type" value="Genomic_DNA"/>
</dbReference>
<dbReference type="Proteomes" id="UP000663419">
    <property type="component" value="Chromosome 2"/>
</dbReference>
<evidence type="ECO:0000313" key="2">
    <source>
        <dbReference type="EMBL" id="QSS52654.1"/>
    </source>
</evidence>
<gene>
    <name evidence="2" type="ORF">I7I53_08364</name>
</gene>
<evidence type="ECO:0000313" key="3">
    <source>
        <dbReference type="Proteomes" id="UP000663419"/>
    </source>
</evidence>
<feature type="region of interest" description="Disordered" evidence="1">
    <location>
        <begin position="46"/>
        <end position="73"/>
    </location>
</feature>
<protein>
    <submittedName>
        <fullName evidence="2">Uncharacterized protein</fullName>
    </submittedName>
</protein>
<dbReference type="VEuPathDB" id="FungiDB:I7I53_08364"/>
<organism evidence="2 3">
    <name type="scientific">Ajellomyces capsulatus (strain H88)</name>
    <name type="common">Darling's disease fungus</name>
    <name type="synonym">Histoplasma capsulatum</name>
    <dbReference type="NCBI Taxonomy" id="544711"/>
    <lineage>
        <taxon>Eukaryota</taxon>
        <taxon>Fungi</taxon>
        <taxon>Dikarya</taxon>
        <taxon>Ascomycota</taxon>
        <taxon>Pezizomycotina</taxon>
        <taxon>Eurotiomycetes</taxon>
        <taxon>Eurotiomycetidae</taxon>
        <taxon>Onygenales</taxon>
        <taxon>Ajellomycetaceae</taxon>
        <taxon>Histoplasma</taxon>
    </lineage>
</organism>
<accession>A0A8A1LJM9</accession>
<evidence type="ECO:0000256" key="1">
    <source>
        <dbReference type="SAM" id="MobiDB-lite"/>
    </source>
</evidence>
<dbReference type="AlphaFoldDB" id="A0A8A1LJM9"/>
<reference evidence="2" key="1">
    <citation type="submission" date="2021-01" db="EMBL/GenBank/DDBJ databases">
        <title>Chromosome-level genome assembly of a human fungal pathogen reveals clustering of transcriptionally co-regulated genes.</title>
        <authorList>
            <person name="Voorhies M."/>
            <person name="Cohen S."/>
            <person name="Shea T.P."/>
            <person name="Petrus S."/>
            <person name="Munoz J.F."/>
            <person name="Poplawski S."/>
            <person name="Goldman W.E."/>
            <person name="Michael T."/>
            <person name="Cuomo C.A."/>
            <person name="Sil A."/>
            <person name="Beyhan S."/>
        </authorList>
    </citation>
    <scope>NUCLEOTIDE SEQUENCE</scope>
    <source>
        <strain evidence="2">H88</strain>
    </source>
</reference>
<name>A0A8A1LJM9_AJEC8</name>
<sequence>MRWIGSRLGCMYPTTYTTPPIPTTSERQRKCSYRSLCAVYILQPPERKQSQTRPQCPQCPHGHKPQMGHPSPPTNKIISKSEQNLETKYRKDIPSVDICWRYDHVHESAFSVTQVKELKLRCFFFLLRPYFLCFIDFFGGSFNFPACRSPRILSLLGPASNFSPGFFFSEEQLTPKRQKFSS</sequence>
<proteinExistence type="predicted"/>